<protein>
    <submittedName>
        <fullName evidence="1">4595_t:CDS:1</fullName>
    </submittedName>
</protein>
<dbReference type="SUPFAM" id="SSF57850">
    <property type="entry name" value="RING/U-box"/>
    <property type="match status" value="1"/>
</dbReference>
<dbReference type="Proteomes" id="UP000789570">
    <property type="component" value="Unassembled WGS sequence"/>
</dbReference>
<dbReference type="AlphaFoldDB" id="A0A9N8W8X4"/>
<evidence type="ECO:0000313" key="2">
    <source>
        <dbReference type="Proteomes" id="UP000789570"/>
    </source>
</evidence>
<organism evidence="1 2">
    <name type="scientific">Funneliformis caledonium</name>
    <dbReference type="NCBI Taxonomy" id="1117310"/>
    <lineage>
        <taxon>Eukaryota</taxon>
        <taxon>Fungi</taxon>
        <taxon>Fungi incertae sedis</taxon>
        <taxon>Mucoromycota</taxon>
        <taxon>Glomeromycotina</taxon>
        <taxon>Glomeromycetes</taxon>
        <taxon>Glomerales</taxon>
        <taxon>Glomeraceae</taxon>
        <taxon>Funneliformis</taxon>
    </lineage>
</organism>
<dbReference type="OrthoDB" id="2353046at2759"/>
<sequence>MRLFCLHSFHLRCIIISLKKYTTCPYCQRSIYLDEDDDAWQIRRISSLSFEKFTDKEIKIIQERGAVLIEFTRHLPDISDQEKNRLFDAFSRSNAFRMKEHNAFLDTLADPMKGWDLDNY</sequence>
<accession>A0A9N8W8X4</accession>
<dbReference type="Gene3D" id="3.30.40.10">
    <property type="entry name" value="Zinc/RING finger domain, C3HC4 (zinc finger)"/>
    <property type="match status" value="1"/>
</dbReference>
<gene>
    <name evidence="1" type="ORF">FCALED_LOCUS2735</name>
</gene>
<evidence type="ECO:0000313" key="1">
    <source>
        <dbReference type="EMBL" id="CAG8481496.1"/>
    </source>
</evidence>
<keyword evidence="2" id="KW-1185">Reference proteome</keyword>
<name>A0A9N8W8X4_9GLOM</name>
<proteinExistence type="predicted"/>
<dbReference type="EMBL" id="CAJVPQ010000438">
    <property type="protein sequence ID" value="CAG8481496.1"/>
    <property type="molecule type" value="Genomic_DNA"/>
</dbReference>
<comment type="caution">
    <text evidence="1">The sequence shown here is derived from an EMBL/GenBank/DDBJ whole genome shotgun (WGS) entry which is preliminary data.</text>
</comment>
<dbReference type="InterPro" id="IPR013083">
    <property type="entry name" value="Znf_RING/FYVE/PHD"/>
</dbReference>
<reference evidence="1" key="1">
    <citation type="submission" date="2021-06" db="EMBL/GenBank/DDBJ databases">
        <authorList>
            <person name="Kallberg Y."/>
            <person name="Tangrot J."/>
            <person name="Rosling A."/>
        </authorList>
    </citation>
    <scope>NUCLEOTIDE SEQUENCE</scope>
    <source>
        <strain evidence="1">UK204</strain>
    </source>
</reference>